<comment type="caution">
    <text evidence="2">The sequence shown here is derived from an EMBL/GenBank/DDBJ whole genome shotgun (WGS) entry which is preliminary data.</text>
</comment>
<evidence type="ECO:0000313" key="3">
    <source>
        <dbReference type="Proteomes" id="UP001221757"/>
    </source>
</evidence>
<protein>
    <submittedName>
        <fullName evidence="2">Uncharacterized protein</fullName>
    </submittedName>
</protein>
<keyword evidence="3" id="KW-1185">Reference proteome</keyword>
<proteinExistence type="predicted"/>
<evidence type="ECO:0000256" key="1">
    <source>
        <dbReference type="SAM" id="MobiDB-lite"/>
    </source>
</evidence>
<feature type="region of interest" description="Disordered" evidence="1">
    <location>
        <begin position="1"/>
        <end position="80"/>
    </location>
</feature>
<reference evidence="2" key="1">
    <citation type="submission" date="2023-03" db="EMBL/GenBank/DDBJ databases">
        <title>Massive genome expansion in bonnet fungi (Mycena s.s.) driven by repeated elements and novel gene families across ecological guilds.</title>
        <authorList>
            <consortium name="Lawrence Berkeley National Laboratory"/>
            <person name="Harder C.B."/>
            <person name="Miyauchi S."/>
            <person name="Viragh M."/>
            <person name="Kuo A."/>
            <person name="Thoen E."/>
            <person name="Andreopoulos B."/>
            <person name="Lu D."/>
            <person name="Skrede I."/>
            <person name="Drula E."/>
            <person name="Henrissat B."/>
            <person name="Morin E."/>
            <person name="Kohler A."/>
            <person name="Barry K."/>
            <person name="LaButti K."/>
            <person name="Morin E."/>
            <person name="Salamov A."/>
            <person name="Lipzen A."/>
            <person name="Mereny Z."/>
            <person name="Hegedus B."/>
            <person name="Baldrian P."/>
            <person name="Stursova M."/>
            <person name="Weitz H."/>
            <person name="Taylor A."/>
            <person name="Grigoriev I.V."/>
            <person name="Nagy L.G."/>
            <person name="Martin F."/>
            <person name="Kauserud H."/>
        </authorList>
    </citation>
    <scope>NUCLEOTIDE SEQUENCE</scope>
    <source>
        <strain evidence="2">CBHHK067</strain>
    </source>
</reference>
<dbReference type="AlphaFoldDB" id="A0AAD7GAN5"/>
<dbReference type="Proteomes" id="UP001221757">
    <property type="component" value="Unassembled WGS sequence"/>
</dbReference>
<gene>
    <name evidence="2" type="ORF">B0H17DRAFT_1137716</name>
</gene>
<organism evidence="2 3">
    <name type="scientific">Mycena rosella</name>
    <name type="common">Pink bonnet</name>
    <name type="synonym">Agaricus rosellus</name>
    <dbReference type="NCBI Taxonomy" id="1033263"/>
    <lineage>
        <taxon>Eukaryota</taxon>
        <taxon>Fungi</taxon>
        <taxon>Dikarya</taxon>
        <taxon>Basidiomycota</taxon>
        <taxon>Agaricomycotina</taxon>
        <taxon>Agaricomycetes</taxon>
        <taxon>Agaricomycetidae</taxon>
        <taxon>Agaricales</taxon>
        <taxon>Marasmiineae</taxon>
        <taxon>Mycenaceae</taxon>
        <taxon>Mycena</taxon>
    </lineage>
</organism>
<feature type="compositionally biased region" description="Basic and acidic residues" evidence="1">
    <location>
        <begin position="1"/>
        <end position="14"/>
    </location>
</feature>
<name>A0AAD7GAN5_MYCRO</name>
<feature type="region of interest" description="Disordered" evidence="1">
    <location>
        <begin position="106"/>
        <end position="125"/>
    </location>
</feature>
<dbReference type="EMBL" id="JARKIE010000107">
    <property type="protein sequence ID" value="KAJ7683593.1"/>
    <property type="molecule type" value="Genomic_DNA"/>
</dbReference>
<feature type="compositionally biased region" description="Basic and acidic residues" evidence="1">
    <location>
        <begin position="46"/>
        <end position="60"/>
    </location>
</feature>
<sequence length="125" mass="13233">MPKHLGTKDTKGSSDYEGGVGQGSDAGEGDGRSTFGRQQDDFGGTSREEAGLELSDRNLAPDEQTAAESDEDLGRGGEEAKTLWTPKSVKFTLFFHADIVATSLQNAGKMLPPPPSNPTSTTQLF</sequence>
<accession>A0AAD7GAN5</accession>
<evidence type="ECO:0000313" key="2">
    <source>
        <dbReference type="EMBL" id="KAJ7683593.1"/>
    </source>
</evidence>